<dbReference type="AlphaFoldDB" id="A0A972GRI9"/>
<proteinExistence type="predicted"/>
<comment type="caution">
    <text evidence="2">The sequence shown here is derived from an EMBL/GenBank/DDBJ whole genome shotgun (WGS) entry which is preliminary data.</text>
</comment>
<dbReference type="Gene3D" id="1.50.10.10">
    <property type="match status" value="1"/>
</dbReference>
<dbReference type="InterPro" id="IPR012341">
    <property type="entry name" value="6hp_glycosidase-like_sf"/>
</dbReference>
<dbReference type="InterPro" id="IPR011613">
    <property type="entry name" value="GH15-like"/>
</dbReference>
<evidence type="ECO:0000259" key="1">
    <source>
        <dbReference type="Pfam" id="PF00723"/>
    </source>
</evidence>
<dbReference type="GO" id="GO:0005975">
    <property type="term" value="P:carbohydrate metabolic process"/>
    <property type="evidence" value="ECO:0007669"/>
    <property type="project" value="InterPro"/>
</dbReference>
<feature type="domain" description="GH15-like" evidence="1">
    <location>
        <begin position="16"/>
        <end position="315"/>
    </location>
</feature>
<dbReference type="Proteomes" id="UP000641588">
    <property type="component" value="Unassembled WGS sequence"/>
</dbReference>
<accession>A0A972GRI9</accession>
<keyword evidence="3" id="KW-1185">Reference proteome</keyword>
<dbReference type="SUPFAM" id="SSF48208">
    <property type="entry name" value="Six-hairpin glycosidases"/>
    <property type="match status" value="1"/>
</dbReference>
<evidence type="ECO:0000313" key="3">
    <source>
        <dbReference type="Proteomes" id="UP000641588"/>
    </source>
</evidence>
<keyword evidence="2" id="KW-0378">Hydrolase</keyword>
<evidence type="ECO:0000313" key="2">
    <source>
        <dbReference type="EMBL" id="NOU95442.1"/>
    </source>
</evidence>
<dbReference type="PANTHER" id="PTHR31616">
    <property type="entry name" value="TREHALASE"/>
    <property type="match status" value="1"/>
</dbReference>
<gene>
    <name evidence="2" type="ORF">GC093_19745</name>
</gene>
<name>A0A972GRI9_9BACL</name>
<organism evidence="2 3">
    <name type="scientific">Paenibacillus foliorum</name>
    <dbReference type="NCBI Taxonomy" id="2654974"/>
    <lineage>
        <taxon>Bacteria</taxon>
        <taxon>Bacillati</taxon>
        <taxon>Bacillota</taxon>
        <taxon>Bacilli</taxon>
        <taxon>Bacillales</taxon>
        <taxon>Paenibacillaceae</taxon>
        <taxon>Paenibacillus</taxon>
    </lineage>
</organism>
<dbReference type="PANTHER" id="PTHR31616:SF0">
    <property type="entry name" value="GLUCAN 1,4-ALPHA-GLUCOSIDASE"/>
    <property type="match status" value="1"/>
</dbReference>
<dbReference type="Pfam" id="PF00723">
    <property type="entry name" value="Glyco_hydro_15"/>
    <property type="match status" value="1"/>
</dbReference>
<dbReference type="GO" id="GO:0004553">
    <property type="term" value="F:hydrolase activity, hydrolyzing O-glycosyl compounds"/>
    <property type="evidence" value="ECO:0007669"/>
    <property type="project" value="UniProtKB-ARBA"/>
</dbReference>
<protein>
    <submittedName>
        <fullName evidence="2">Glycoside hydrolase</fullName>
    </submittedName>
</protein>
<dbReference type="InterPro" id="IPR008928">
    <property type="entry name" value="6-hairpin_glycosidase_sf"/>
</dbReference>
<dbReference type="EMBL" id="WHOD01000070">
    <property type="protein sequence ID" value="NOU95442.1"/>
    <property type="molecule type" value="Genomic_DNA"/>
</dbReference>
<sequence length="380" mass="44147">MRMKGKYSFASRQLALVSKQIIRLNQHSSGGYAASPLFSHYTFSWLRDGSFIAYSMDVAGEIESAELFYQWVNRVLFRQQERIEHLLQKHERGESIEQHEFLHTRYHLDGRDDDHSEWGHFQLDGYGAWLWGLAEHCKEMGLTVLPECYQKSVELTVRYLCAFWQQPNFDCWEERNDQLHPSTLACIYGGLQAIQRLSEFVELDEVCADIHQFLLDHAVHKEAGHFVKSIRLAPEKDHYELSFDGVDASLLWLCEPFHVFAPEQPNMAATIAKIESDLKTSQGGIRRYISDEYYGGGEWILLTAWYGWVCHRAGKDEEAGQALQWIINQTDDLGRLPEQVPHALPELKVYEQWVERWGPPAMPLLWSHAMYLVLNSQLNE</sequence>
<reference evidence="2" key="1">
    <citation type="submission" date="2019-10" db="EMBL/GenBank/DDBJ databases">
        <title>Description of Paenibacillus glebae sp. nov.</title>
        <authorList>
            <person name="Carlier A."/>
            <person name="Qi S."/>
        </authorList>
    </citation>
    <scope>NUCLEOTIDE SEQUENCE</scope>
    <source>
        <strain evidence="2">LMG 31456</strain>
    </source>
</reference>